<organism evidence="3 4">
    <name type="scientific">Sphingobacterium corticis</name>
    <dbReference type="NCBI Taxonomy" id="1812823"/>
    <lineage>
        <taxon>Bacteria</taxon>
        <taxon>Pseudomonadati</taxon>
        <taxon>Bacteroidota</taxon>
        <taxon>Sphingobacteriia</taxon>
        <taxon>Sphingobacteriales</taxon>
        <taxon>Sphingobacteriaceae</taxon>
        <taxon>Sphingobacterium</taxon>
    </lineage>
</organism>
<evidence type="ECO:0000313" key="3">
    <source>
        <dbReference type="EMBL" id="MFD2599098.1"/>
    </source>
</evidence>
<reference evidence="4" key="1">
    <citation type="journal article" date="2019" name="Int. J. Syst. Evol. Microbiol.">
        <title>The Global Catalogue of Microorganisms (GCM) 10K type strain sequencing project: providing services to taxonomists for standard genome sequencing and annotation.</title>
        <authorList>
            <consortium name="The Broad Institute Genomics Platform"/>
            <consortium name="The Broad Institute Genome Sequencing Center for Infectious Disease"/>
            <person name="Wu L."/>
            <person name="Ma J."/>
        </authorList>
    </citation>
    <scope>NUCLEOTIDE SEQUENCE [LARGE SCALE GENOMIC DNA]</scope>
    <source>
        <strain evidence="4">KCTC 42248</strain>
    </source>
</reference>
<protein>
    <submittedName>
        <fullName evidence="3">SRPBCC domain-containing protein</fullName>
    </submittedName>
</protein>
<gene>
    <name evidence="3" type="ORF">ACFSQ3_09045</name>
</gene>
<dbReference type="Gene3D" id="3.30.530.20">
    <property type="match status" value="1"/>
</dbReference>
<keyword evidence="4" id="KW-1185">Reference proteome</keyword>
<dbReference type="EMBL" id="JBHUMA010000006">
    <property type="protein sequence ID" value="MFD2599098.1"/>
    <property type="molecule type" value="Genomic_DNA"/>
</dbReference>
<dbReference type="RefSeq" id="WP_380869224.1">
    <property type="nucleotide sequence ID" value="NZ_JBHUMA010000006.1"/>
</dbReference>
<accession>A0ABW5NKD8</accession>
<proteinExistence type="inferred from homology"/>
<dbReference type="SUPFAM" id="SSF55961">
    <property type="entry name" value="Bet v1-like"/>
    <property type="match status" value="1"/>
</dbReference>
<dbReference type="Proteomes" id="UP001597393">
    <property type="component" value="Unassembled WGS sequence"/>
</dbReference>
<sequence>MHLDTIHIEVTYNVPAEKVWEALTLPDQIREWCFDVPTFSTEEGDEFEFSRVGRKRMFLHRCKILESVDKSLLKYTWNYPELMTGESVVTWELIPRGSATSVRLTHEHLLNHKEGGESFGVDNFEAGWGDVLKRSLTNYLEK</sequence>
<feature type="domain" description="Activator of Hsp90 ATPase homologue 1/2-like C-terminal" evidence="2">
    <location>
        <begin position="13"/>
        <end position="141"/>
    </location>
</feature>
<comment type="caution">
    <text evidence="3">The sequence shown here is derived from an EMBL/GenBank/DDBJ whole genome shotgun (WGS) entry which is preliminary data.</text>
</comment>
<comment type="similarity">
    <text evidence="1">Belongs to the AHA1 family.</text>
</comment>
<evidence type="ECO:0000313" key="4">
    <source>
        <dbReference type="Proteomes" id="UP001597393"/>
    </source>
</evidence>
<dbReference type="InterPro" id="IPR013538">
    <property type="entry name" value="ASHA1/2-like_C"/>
</dbReference>
<dbReference type="Pfam" id="PF08327">
    <property type="entry name" value="AHSA1"/>
    <property type="match status" value="1"/>
</dbReference>
<evidence type="ECO:0000259" key="2">
    <source>
        <dbReference type="Pfam" id="PF08327"/>
    </source>
</evidence>
<evidence type="ECO:0000256" key="1">
    <source>
        <dbReference type="ARBA" id="ARBA00006817"/>
    </source>
</evidence>
<name>A0ABW5NKD8_9SPHI</name>
<dbReference type="CDD" id="cd07814">
    <property type="entry name" value="SRPBCC_CalC_Aha1-like"/>
    <property type="match status" value="1"/>
</dbReference>
<dbReference type="InterPro" id="IPR023393">
    <property type="entry name" value="START-like_dom_sf"/>
</dbReference>